<dbReference type="SUPFAM" id="SSF55729">
    <property type="entry name" value="Acyl-CoA N-acyltransferases (Nat)"/>
    <property type="match status" value="1"/>
</dbReference>
<dbReference type="PROSITE" id="PS51186">
    <property type="entry name" value="GNAT"/>
    <property type="match status" value="1"/>
</dbReference>
<dbReference type="Gene3D" id="3.40.630.30">
    <property type="match status" value="1"/>
</dbReference>
<dbReference type="Proteomes" id="UP000034037">
    <property type="component" value="Chromosome"/>
</dbReference>
<accession>A0A0F6WQD1</accession>
<protein>
    <submittedName>
        <fullName evidence="2">Amino acid acetyltransferase</fullName>
    </submittedName>
</protein>
<evidence type="ECO:0000313" key="2">
    <source>
        <dbReference type="EMBL" id="AKF27270.1"/>
    </source>
</evidence>
<dbReference type="GO" id="GO:0016747">
    <property type="term" value="F:acyltransferase activity, transferring groups other than amino-acyl groups"/>
    <property type="evidence" value="ECO:0007669"/>
    <property type="project" value="InterPro"/>
</dbReference>
<evidence type="ECO:0000259" key="1">
    <source>
        <dbReference type="PROSITE" id="PS51186"/>
    </source>
</evidence>
<dbReference type="HOGENOM" id="CLU_013985_1_0_11"/>
<keyword evidence="3" id="KW-1185">Reference proteome</keyword>
<dbReference type="InterPro" id="IPR016181">
    <property type="entry name" value="Acyl_CoA_acyltransferase"/>
</dbReference>
<dbReference type="PATRIC" id="fig|92706.3.peg.1395"/>
<dbReference type="InterPro" id="IPR000182">
    <property type="entry name" value="GNAT_dom"/>
</dbReference>
<reference evidence="2 3" key="1">
    <citation type="submission" date="2015-04" db="EMBL/GenBank/DDBJ databases">
        <title>Complete Genome Sequence of Brevibacterium flavum ATCC 15168.</title>
        <authorList>
            <person name="Ahn J."/>
            <person name="Park G."/>
            <person name="Jeon W."/>
            <person name="Jang Y."/>
            <person name="Jang M."/>
            <person name="Lee H."/>
            <person name="Lee H."/>
        </authorList>
    </citation>
    <scope>NUCLEOTIDE SEQUENCE [LARGE SCALE GENOMIC DNA]</scope>
    <source>
        <strain evidence="2 3">ATCC 15168</strain>
    </source>
</reference>
<name>A0A0F6WQD1_9CORY</name>
<dbReference type="EMBL" id="CP011309">
    <property type="protein sequence ID" value="AKF27270.1"/>
    <property type="molecule type" value="Genomic_DNA"/>
</dbReference>
<dbReference type="RefSeq" id="WP_003861405.1">
    <property type="nucleotide sequence ID" value="NZ_CP011309.1"/>
</dbReference>
<dbReference type="PANTHER" id="PTHR43610:SF1">
    <property type="entry name" value="N-ACETYLTRANSFERASE DOMAIN-CONTAINING PROTEIN"/>
    <property type="match status" value="1"/>
</dbReference>
<feature type="domain" description="N-acetyltransferase" evidence="1">
    <location>
        <begin position="14"/>
        <end position="180"/>
    </location>
</feature>
<proteinExistence type="predicted"/>
<sequence>MQFAQNPRLTNDAVILEPLSHQWTQDLQEAVASQELWRHWFVALPTPEGMAEEIDRRLAEHADGLCAPWAIISAATGRAVGMTSFHTFDHANKRLEIGRTWMAAHVQGAGINPSVKFLQLQRAFEDLGVNAVEFRTNWHNHRSRAAIERLGAKQDGVLRKHRIHPDGTVRDTVIYSITNDEWPAVKLTLMERLYRHMQVPIIPNEASLFDAS</sequence>
<dbReference type="PANTHER" id="PTHR43610">
    <property type="entry name" value="BLL6696 PROTEIN"/>
    <property type="match status" value="1"/>
</dbReference>
<evidence type="ECO:0000313" key="3">
    <source>
        <dbReference type="Proteomes" id="UP000034037"/>
    </source>
</evidence>
<gene>
    <name evidence="2" type="ORF">YH66_06720</name>
</gene>
<organism evidence="2 3">
    <name type="scientific">[Brevibacterium] flavum</name>
    <dbReference type="NCBI Taxonomy" id="92706"/>
    <lineage>
        <taxon>Bacteria</taxon>
        <taxon>Bacillati</taxon>
        <taxon>Actinomycetota</taxon>
        <taxon>Actinomycetes</taxon>
        <taxon>Mycobacteriales</taxon>
        <taxon>Corynebacteriaceae</taxon>
        <taxon>Corynebacterium</taxon>
    </lineage>
</organism>
<dbReference type="AlphaFoldDB" id="A0A0F6WQD1"/>
<keyword evidence="2" id="KW-0808">Transferase</keyword>
<dbReference type="Pfam" id="PF13302">
    <property type="entry name" value="Acetyltransf_3"/>
    <property type="match status" value="1"/>
</dbReference>